<dbReference type="RefSeq" id="WP_338256719.1">
    <property type="nucleotide sequence ID" value="NZ_BSRI01000002.1"/>
</dbReference>
<keyword evidence="2" id="KW-1185">Reference proteome</keyword>
<comment type="caution">
    <text evidence="1">The sequence shown here is derived from an EMBL/GenBank/DDBJ whole genome shotgun (WGS) entry which is preliminary data.</text>
</comment>
<accession>A0ABQ6G5G7</accession>
<name>A0ABQ6G5G7_9CHLR</name>
<dbReference type="Pfam" id="PF18944">
    <property type="entry name" value="DUF5691"/>
    <property type="match status" value="1"/>
</dbReference>
<evidence type="ECO:0000313" key="2">
    <source>
        <dbReference type="Proteomes" id="UP001344906"/>
    </source>
</evidence>
<evidence type="ECO:0008006" key="3">
    <source>
        <dbReference type="Google" id="ProtNLM"/>
    </source>
</evidence>
<sequence length="518" mass="59074">MDAFLKTAVVGTAQVGARIPTTGDAVDSLTQQLPAAEGERSFLLAAAAKAIYTQAGRVAPEAPALLPIATPDTLPTCSMRVAQLIEGLFQQPHNGLLPEALQRLQQLRQRLPHEVLPQYISYATSHREFREAIVPLLGERGRWLSQFESDWGWITQQGQQPEADLETIWQEGTPQQRQQVLQQIRQQDPARAREWVQQVWKQEKAEMRSAFLTQMRSELSLDDHGFLEQALLDRSEGVREQAAELILLLPESPLTRRFLVAADQFISYDAARKQNQLTINVPEQLDDASKEALALGTRYSELLKPENWLQTAFSRTILEHWEAHLGLSPQEIIDALAANRQKVSQDKSDTYGQMLIQQLRFAARRHHSLAWYQPLLQHLLALPSGQRPNTSQCQEMLAELPQSVAEALVAPLLQDKYSWEAATEMLPAPWSQEFSRHILQVLRAYYKDPNTTSQQHYYWNVGLPRVASALHPDCLQDALQPWEIDENDTSWYAQEQKRQVATFIELIERRKQILEEIV</sequence>
<proteinExistence type="predicted"/>
<reference evidence="1 2" key="1">
    <citation type="submission" date="2023-02" db="EMBL/GenBank/DDBJ databases">
        <title>Dictyobacter halimunensis sp. nov., a new member of the class Ktedonobacteria from forest soil in a geothermal area.</title>
        <authorList>
            <person name="Rachmania M.K."/>
            <person name="Ningsih F."/>
            <person name="Sakai Y."/>
            <person name="Yabe S."/>
            <person name="Yokota A."/>
            <person name="Sjamsuridzal W."/>
        </authorList>
    </citation>
    <scope>NUCLEOTIDE SEQUENCE [LARGE SCALE GENOMIC DNA]</scope>
    <source>
        <strain evidence="1 2">S3.2.2.5</strain>
    </source>
</reference>
<organism evidence="1 2">
    <name type="scientific">Dictyobacter halimunensis</name>
    <dbReference type="NCBI Taxonomy" id="3026934"/>
    <lineage>
        <taxon>Bacteria</taxon>
        <taxon>Bacillati</taxon>
        <taxon>Chloroflexota</taxon>
        <taxon>Ktedonobacteria</taxon>
        <taxon>Ktedonobacterales</taxon>
        <taxon>Dictyobacteraceae</taxon>
        <taxon>Dictyobacter</taxon>
    </lineage>
</organism>
<gene>
    <name evidence="1" type="ORF">KDH_67010</name>
</gene>
<dbReference type="Proteomes" id="UP001344906">
    <property type="component" value="Unassembled WGS sequence"/>
</dbReference>
<protein>
    <recommendedName>
        <fullName evidence="3">Zorya protein ZorC EH domain-containing protein</fullName>
    </recommendedName>
</protein>
<dbReference type="InterPro" id="IPR043746">
    <property type="entry name" value="DUF5691"/>
</dbReference>
<dbReference type="EMBL" id="BSRI01000002">
    <property type="protein sequence ID" value="GLV59877.1"/>
    <property type="molecule type" value="Genomic_DNA"/>
</dbReference>
<evidence type="ECO:0000313" key="1">
    <source>
        <dbReference type="EMBL" id="GLV59877.1"/>
    </source>
</evidence>